<dbReference type="EMBL" id="CM055103">
    <property type="protein sequence ID" value="KAJ7535395.1"/>
    <property type="molecule type" value="Genomic_DNA"/>
</dbReference>
<protein>
    <submittedName>
        <fullName evidence="1">Uncharacterized protein</fullName>
    </submittedName>
</protein>
<name>A0ACC2C047_DIPCM</name>
<dbReference type="Proteomes" id="UP001162992">
    <property type="component" value="Chromosome 12"/>
</dbReference>
<keyword evidence="2" id="KW-1185">Reference proteome</keyword>
<comment type="caution">
    <text evidence="1">The sequence shown here is derived from an EMBL/GenBank/DDBJ whole genome shotgun (WGS) entry which is preliminary data.</text>
</comment>
<evidence type="ECO:0000313" key="1">
    <source>
        <dbReference type="EMBL" id="KAJ7535395.1"/>
    </source>
</evidence>
<evidence type="ECO:0000313" key="2">
    <source>
        <dbReference type="Proteomes" id="UP001162992"/>
    </source>
</evidence>
<sequence>MEKSCEGRKGLAGGASGHRRLRTGYKDFSAGGDDEELMEDDHSARRVKVPASVVSVQGSMKAGKSSSSRIKRKRNGFDEAQIRTRGRFSDDMDEKTESIEAACASDDDDDDDLPPPAIPQRTVNSGPQGKFREDGALVDLFTVPRKARTGCVVKPAIMKKSQESPLRVAESSAGRNCSTAHSPAPPLFSSKMSSKHGKKLKLNVSKLRSEKVLKVCNFPVISEQEVEAAEALSDLSRMFANPINSKAVLDIKLEFKPAFAAGISTALTASASCSLRAPASVSSPDLSYPSAGATISALAPLSGAASSLAEAPKRKRPYVRLQADVGDSAVEGRLNKTATFGASKVEPDQAGQVRSTIQSCLELDRALAVPNEAVTASSPNARASSSMISFPSNLESALPATVPQQNASDKVSFESNIRDDETDIGTSCSTEKDLKFTLLPDKDNSASLAAPASLVKEVDVSKSSLCADASLSEHNLSRSSLPSPAKLGIDLMAFPLEGNERSSEHSGAVVGDVQETGNSLRLEKQTVAIVERRNDKGEKANSRGQVGEAILEQNILKQKHKEEQKGRELIESSNQHPPKDDRHVKTKVRAEKAERSGTSHQSSAGVSTSLLDRGSRDPPPLSVSRNIPRWSGVLPTLGYYGPAAAAAAAAAVWPGVASLAKAPVDGNNSNFQLPCYATPPRQSWKRCASHIYIAHFISIQQQVAQHPFFAAMYGNPAGLYGAKPYLPLPPTDSIYGTAAGAFIDKNAPGASSSANMLLSADEGGGLGIASLRDKDFRAAALAALPIPGAKETAPASYTDALLRISLQQQAQSEEHQSSNPVSISAGTGKTGPDSTPTADSEAVVGRGVSITTNSTAVSMASAQAQYLQAIIQHNTFPFIFPPHFGSPSFSNTSGHVGQQQPPQFFNSPYFRPQPPTNVPVGLVAQQKQQKPQGLHTFSSTGSSVQQQHSSEISPPQVEGQRAEDSTVIGTNASTESKHLSLAQRSVYGHTPSNAQVASTIILSSPIATASTQAKPVHQDFGHNAFPGSKQNCKSQQQQQLAPVQQQPQPLSGLPSHSLSSQVLAAACSPGFSLGLKGLELQSSQAFHGMPITNRTRGSIGPGPLGLAPVAAVMAPEGHALLPNMVDSMKSHTQYQQSKLQHSHHLKHGNQVSQQHNRSVPVQRSATGADEVRSGIDSNSYGMNSREDRKSAVTRALGSTPLPRVEFETQLNTSNSNSINIPPSLPLCNGRSTLSSAMTLPSHPSGKMLSVSLLAPNVLTNENTKPTAPRGKATPSQSMVVSSTSSVLPSTDRASPAPTFIKSPPPGLSFQPSGHSAVSNSQRQAQNLQHAPVKSSQRPSEGPVPGASDSSQGSSLAAGKSHLQQSRNPATGATQAPRVPSPALSTSGATPPLPPVSKSPSNNPSKGAGTGKSSLHATQKASTASGKRFVNAGSNVGTTPPQNMTSKTQLQAQQAQQVQASQQQSSIFPTSYQQSPLAQHYQQHQSHLAQQQVQQSQKQSSQQQQQIRQPIFLQQQQHYLQQQHHQQKSPTQVLPKNQQNQAILHQTQQQHLGVKPPFQSQQQGSISQQQVLQHLQQQKHHQQALPSALSNLGSKANPYPGSLAESPISDENGQTHGSGSRQNQSGSPGITGAYLQPGTNSGARKTLEQTAAVDGLHQEQLNGNLSVACSSPSKSSTSTASASTFDSPAAKIISSVTPNKFAVGQSSGVNFVENVSLSMVTASVRTSSVTASNNSTKIPSLSNDGVIKGLGPYLDSNVGSNGRVSVGGTSASLQQGAVCSVQPNIPSAHQVSLSTAPGTSINVSSNVQAG</sequence>
<organism evidence="1 2">
    <name type="scientific">Diphasiastrum complanatum</name>
    <name type="common">Issler's clubmoss</name>
    <name type="synonym">Lycopodium complanatum</name>
    <dbReference type="NCBI Taxonomy" id="34168"/>
    <lineage>
        <taxon>Eukaryota</taxon>
        <taxon>Viridiplantae</taxon>
        <taxon>Streptophyta</taxon>
        <taxon>Embryophyta</taxon>
        <taxon>Tracheophyta</taxon>
        <taxon>Lycopodiopsida</taxon>
        <taxon>Lycopodiales</taxon>
        <taxon>Lycopodiaceae</taxon>
        <taxon>Lycopodioideae</taxon>
        <taxon>Diphasiastrum</taxon>
    </lineage>
</organism>
<gene>
    <name evidence="1" type="ORF">O6H91_12G031400</name>
</gene>
<proteinExistence type="predicted"/>
<reference evidence="2" key="1">
    <citation type="journal article" date="2024" name="Proc. Natl. Acad. Sci. U.S.A.">
        <title>Extraordinary preservation of gene collinearity over three hundred million years revealed in homosporous lycophytes.</title>
        <authorList>
            <person name="Li C."/>
            <person name="Wickell D."/>
            <person name="Kuo L.Y."/>
            <person name="Chen X."/>
            <person name="Nie B."/>
            <person name="Liao X."/>
            <person name="Peng D."/>
            <person name="Ji J."/>
            <person name="Jenkins J."/>
            <person name="Williams M."/>
            <person name="Shu S."/>
            <person name="Plott C."/>
            <person name="Barry K."/>
            <person name="Rajasekar S."/>
            <person name="Grimwood J."/>
            <person name="Han X."/>
            <person name="Sun S."/>
            <person name="Hou Z."/>
            <person name="He W."/>
            <person name="Dai G."/>
            <person name="Sun C."/>
            <person name="Schmutz J."/>
            <person name="Leebens-Mack J.H."/>
            <person name="Li F.W."/>
            <person name="Wang L."/>
        </authorList>
    </citation>
    <scope>NUCLEOTIDE SEQUENCE [LARGE SCALE GENOMIC DNA]</scope>
    <source>
        <strain evidence="2">cv. PW_Plant_1</strain>
    </source>
</reference>
<accession>A0ACC2C047</accession>